<evidence type="ECO:0000256" key="1">
    <source>
        <dbReference type="ARBA" id="ARBA00004141"/>
    </source>
</evidence>
<dbReference type="InterPro" id="IPR053986">
    <property type="entry name" value="GPR128_GAIN_subdom_B"/>
</dbReference>
<dbReference type="InterPro" id="IPR053066">
    <property type="entry name" value="ADGR_G7"/>
</dbReference>
<sequence>MYRTSVKVPVNSQVETISDITRAVHLHDYYGMDFGFPQASVQCLDKGGSPGFGQLQKLDCGLTLDELQEYITGNSVQVANNVQILTSKPQSLTPDNVTTAAVIVTKLLDSTPTEEVAVAAVATVSQLLNASVTAGGAVNSSATNSLTLALERLSLQQKNNASLLVQPNLVVQSVGGLGRANQGVAFSALTGLSEQFVANRIRLNTSASEIVDSTTGPDGRTDIAPLSARWESTENASVGFVLHQNDRLFQSVRFKTPKGTNRRVISASVGGKEMLSNVEMRFRPTNVPDAGLQDFACVFWDYDVQDWSTEGCTKQSRSPDSLGCTCNHTTNFAVLMSFRDNYSYAEELNWISIIGCSLSIAGVSLTIMFYIVTRSTRKANVTLILVSICSSMLVFYFLLFGINNQAPAPEKANVLLLSDQHAERDLGGCTAVTALLHYFLLATFTWNTIYATQIFLLVQCPFQQHGRRFTIAALVTGWGLPAIIVAVSLGTTYRPHQPMGYRQEEFTNPRSSMKKLMSSFSLSVILGLSWILGYLLLIDTKGENRVLSIVFCLLTATQGLQIFILFTVRTSVFMKKTAELLTSISAPKFTLHQERYSLWKRRRDGPHERYKSTEEQSTSQF</sequence>
<feature type="domain" description="GAIN-B" evidence="7">
    <location>
        <begin position="194"/>
        <end position="342"/>
    </location>
</feature>
<comment type="subcellular location">
    <subcellularLocation>
        <location evidence="1">Membrane</location>
        <topology evidence="1">Multi-pass membrane protein</topology>
    </subcellularLocation>
</comment>
<dbReference type="EMBL" id="JAINUF010000012">
    <property type="protein sequence ID" value="KAJ8346299.1"/>
    <property type="molecule type" value="Genomic_DNA"/>
</dbReference>
<dbReference type="InterPro" id="IPR000832">
    <property type="entry name" value="GPCR_2_secretin-like"/>
</dbReference>
<feature type="transmembrane region" description="Helical" evidence="6">
    <location>
        <begin position="516"/>
        <end position="537"/>
    </location>
</feature>
<name>A0A9Q1EWE1_SYNKA</name>
<evidence type="ECO:0000256" key="3">
    <source>
        <dbReference type="ARBA" id="ARBA00022989"/>
    </source>
</evidence>
<dbReference type="Gene3D" id="2.60.220.50">
    <property type="match status" value="1"/>
</dbReference>
<feature type="transmembrane region" description="Helical" evidence="6">
    <location>
        <begin position="469"/>
        <end position="489"/>
    </location>
</feature>
<dbReference type="PROSITE" id="PS50261">
    <property type="entry name" value="G_PROTEIN_RECEP_F2_4"/>
    <property type="match status" value="1"/>
</dbReference>
<evidence type="ECO:0000313" key="10">
    <source>
        <dbReference type="Proteomes" id="UP001152622"/>
    </source>
</evidence>
<comment type="caution">
    <text evidence="9">The sequence shown here is derived from an EMBL/GenBank/DDBJ whole genome shotgun (WGS) entry which is preliminary data.</text>
</comment>
<feature type="transmembrane region" description="Helical" evidence="6">
    <location>
        <begin position="435"/>
        <end position="457"/>
    </location>
</feature>
<protein>
    <recommendedName>
        <fullName evidence="11">Adhesion G-protein coupled receptor G7-like</fullName>
    </recommendedName>
</protein>
<dbReference type="InterPro" id="IPR046338">
    <property type="entry name" value="GAIN_dom_sf"/>
</dbReference>
<keyword evidence="2 6" id="KW-0812">Transmembrane</keyword>
<evidence type="ECO:0000256" key="5">
    <source>
        <dbReference type="ARBA" id="ARBA00023157"/>
    </source>
</evidence>
<keyword evidence="10" id="KW-1185">Reference proteome</keyword>
<keyword evidence="4 6" id="KW-0472">Membrane</keyword>
<reference evidence="9" key="1">
    <citation type="journal article" date="2023" name="Science">
        <title>Genome structures resolve the early diversification of teleost fishes.</title>
        <authorList>
            <person name="Parey E."/>
            <person name="Louis A."/>
            <person name="Montfort J."/>
            <person name="Bouchez O."/>
            <person name="Roques C."/>
            <person name="Iampietro C."/>
            <person name="Lluch J."/>
            <person name="Castinel A."/>
            <person name="Donnadieu C."/>
            <person name="Desvignes T."/>
            <person name="Floi Bucao C."/>
            <person name="Jouanno E."/>
            <person name="Wen M."/>
            <person name="Mejri S."/>
            <person name="Dirks R."/>
            <person name="Jansen H."/>
            <person name="Henkel C."/>
            <person name="Chen W.J."/>
            <person name="Zahm M."/>
            <person name="Cabau C."/>
            <person name="Klopp C."/>
            <person name="Thompson A.W."/>
            <person name="Robinson-Rechavi M."/>
            <person name="Braasch I."/>
            <person name="Lecointre G."/>
            <person name="Bobe J."/>
            <person name="Postlethwait J.H."/>
            <person name="Berthelot C."/>
            <person name="Roest Crollius H."/>
            <person name="Guiguen Y."/>
        </authorList>
    </citation>
    <scope>NUCLEOTIDE SEQUENCE</scope>
    <source>
        <strain evidence="9">WJC10195</strain>
    </source>
</reference>
<proteinExistence type="predicted"/>
<evidence type="ECO:0000259" key="7">
    <source>
        <dbReference type="PROSITE" id="PS50221"/>
    </source>
</evidence>
<evidence type="ECO:0000259" key="8">
    <source>
        <dbReference type="PROSITE" id="PS50261"/>
    </source>
</evidence>
<dbReference type="GO" id="GO:0007166">
    <property type="term" value="P:cell surface receptor signaling pathway"/>
    <property type="evidence" value="ECO:0007669"/>
    <property type="project" value="InterPro"/>
</dbReference>
<dbReference type="Pfam" id="PF22261">
    <property type="entry name" value="GPR128_GAIN_subdom_B"/>
    <property type="match status" value="1"/>
</dbReference>
<keyword evidence="3 6" id="KW-1133">Transmembrane helix</keyword>
<dbReference type="Pfam" id="PF22259">
    <property type="entry name" value="GPR128_GAIN_subdomA"/>
    <property type="match status" value="1"/>
</dbReference>
<evidence type="ECO:0000256" key="4">
    <source>
        <dbReference type="ARBA" id="ARBA00023136"/>
    </source>
</evidence>
<dbReference type="Pfam" id="PF00002">
    <property type="entry name" value="7tm_2"/>
    <property type="match status" value="1"/>
</dbReference>
<feature type="transmembrane region" description="Helical" evidence="6">
    <location>
        <begin position="350"/>
        <end position="371"/>
    </location>
</feature>
<dbReference type="InterPro" id="IPR057244">
    <property type="entry name" value="GAIN_B"/>
</dbReference>
<feature type="transmembrane region" description="Helical" evidence="6">
    <location>
        <begin position="549"/>
        <end position="568"/>
    </location>
</feature>
<keyword evidence="5" id="KW-1015">Disulfide bond</keyword>
<dbReference type="Proteomes" id="UP001152622">
    <property type="component" value="Chromosome 12"/>
</dbReference>
<evidence type="ECO:0008006" key="11">
    <source>
        <dbReference type="Google" id="ProtNLM"/>
    </source>
</evidence>
<dbReference type="PANTHER" id="PTHR47767:SF1">
    <property type="entry name" value="ADHESION G PROTEIN-COUPLED RECEPTOR G7"/>
    <property type="match status" value="1"/>
</dbReference>
<evidence type="ECO:0000313" key="9">
    <source>
        <dbReference type="EMBL" id="KAJ8346299.1"/>
    </source>
</evidence>
<dbReference type="PROSITE" id="PS50221">
    <property type="entry name" value="GAIN_B"/>
    <property type="match status" value="1"/>
</dbReference>
<dbReference type="GO" id="GO:0004930">
    <property type="term" value="F:G protein-coupled receptor activity"/>
    <property type="evidence" value="ECO:0007669"/>
    <property type="project" value="InterPro"/>
</dbReference>
<gene>
    <name evidence="9" type="ORF">SKAU_G00304920</name>
</gene>
<feature type="domain" description="G-protein coupled receptors family 2 profile 2" evidence="8">
    <location>
        <begin position="348"/>
        <end position="489"/>
    </location>
</feature>
<dbReference type="InterPro" id="IPR017981">
    <property type="entry name" value="GPCR_2-like_7TM"/>
</dbReference>
<dbReference type="Pfam" id="PF01825">
    <property type="entry name" value="GPS"/>
    <property type="match status" value="1"/>
</dbReference>
<dbReference type="InterPro" id="IPR053985">
    <property type="entry name" value="GPR128_GAIN_subdom_A"/>
</dbReference>
<dbReference type="GO" id="GO:0016020">
    <property type="term" value="C:membrane"/>
    <property type="evidence" value="ECO:0007669"/>
    <property type="project" value="UniProtKB-SubCell"/>
</dbReference>
<dbReference type="PANTHER" id="PTHR47767">
    <property type="entry name" value="ADHESION G PROTEIN-COUPLED RECEPTOR G7"/>
    <property type="match status" value="1"/>
</dbReference>
<evidence type="ECO:0000256" key="2">
    <source>
        <dbReference type="ARBA" id="ARBA00022692"/>
    </source>
</evidence>
<dbReference type="SMART" id="SM00303">
    <property type="entry name" value="GPS"/>
    <property type="match status" value="1"/>
</dbReference>
<feature type="transmembrane region" description="Helical" evidence="6">
    <location>
        <begin position="383"/>
        <end position="402"/>
    </location>
</feature>
<dbReference type="AlphaFoldDB" id="A0A9Q1EWE1"/>
<dbReference type="InterPro" id="IPR000203">
    <property type="entry name" value="GPS"/>
</dbReference>
<dbReference type="Gene3D" id="1.20.1070.10">
    <property type="entry name" value="Rhodopsin 7-helix transmembrane proteins"/>
    <property type="match status" value="1"/>
</dbReference>
<organism evidence="9 10">
    <name type="scientific">Synaphobranchus kaupii</name>
    <name type="common">Kaup's arrowtooth eel</name>
    <dbReference type="NCBI Taxonomy" id="118154"/>
    <lineage>
        <taxon>Eukaryota</taxon>
        <taxon>Metazoa</taxon>
        <taxon>Chordata</taxon>
        <taxon>Craniata</taxon>
        <taxon>Vertebrata</taxon>
        <taxon>Euteleostomi</taxon>
        <taxon>Actinopterygii</taxon>
        <taxon>Neopterygii</taxon>
        <taxon>Teleostei</taxon>
        <taxon>Anguilliformes</taxon>
        <taxon>Synaphobranchidae</taxon>
        <taxon>Synaphobranchus</taxon>
    </lineage>
</organism>
<dbReference type="OrthoDB" id="1100386at2759"/>
<evidence type="ECO:0000256" key="6">
    <source>
        <dbReference type="SAM" id="Phobius"/>
    </source>
</evidence>
<accession>A0A9Q1EWE1</accession>